<accession>A0ABW9ZNX8</accession>
<sequence length="193" mass="20657">MDFRIEDLLTVTFTLFAVIDIVGSVPLLISLKGKIGGIRSFQATLVSGALMILFLYAGKPFLKVLGLDIHSFAVGGSIVIFLLGLEMVLGHEIFKGDKDAKSGSMVPIAFPIIAGSGTLTTIMSLKANFEALYILVGILINLVVVYVVLKSLKHIERMLGPAGLLAVRKFFGVILLAIAVRIFSSNIGAFGFK</sequence>
<keyword evidence="4 7" id="KW-0812">Transmembrane</keyword>
<feature type="transmembrane region" description="Helical" evidence="7">
    <location>
        <begin position="106"/>
        <end position="125"/>
    </location>
</feature>
<dbReference type="PANTHER" id="PTHR33508:SF1">
    <property type="entry name" value="UPF0056 MEMBRANE PROTEIN YHCE"/>
    <property type="match status" value="1"/>
</dbReference>
<reference evidence="8 9" key="1">
    <citation type="submission" date="2020-01" db="EMBL/GenBank/DDBJ databases">
        <title>Genome analysis.</title>
        <authorList>
            <person name="Wu S."/>
            <person name="Wang G."/>
        </authorList>
    </citation>
    <scope>NUCLEOTIDE SEQUENCE [LARGE SCALE GENOMIC DNA]</scope>
    <source>
        <strain evidence="8 9">SYL130</strain>
    </source>
</reference>
<feature type="transmembrane region" description="Helical" evidence="7">
    <location>
        <begin position="131"/>
        <end position="149"/>
    </location>
</feature>
<evidence type="ECO:0000256" key="2">
    <source>
        <dbReference type="ARBA" id="ARBA00009784"/>
    </source>
</evidence>
<evidence type="ECO:0000256" key="6">
    <source>
        <dbReference type="ARBA" id="ARBA00023136"/>
    </source>
</evidence>
<dbReference type="PANTHER" id="PTHR33508">
    <property type="entry name" value="UPF0056 MEMBRANE PROTEIN YHCE"/>
    <property type="match status" value="1"/>
</dbReference>
<evidence type="ECO:0000313" key="9">
    <source>
        <dbReference type="Proteomes" id="UP000753802"/>
    </source>
</evidence>
<dbReference type="InterPro" id="IPR002771">
    <property type="entry name" value="Multi_antbiot-R_MarC"/>
</dbReference>
<keyword evidence="6 7" id="KW-0472">Membrane</keyword>
<protein>
    <recommendedName>
        <fullName evidence="7">UPF0056 membrane protein</fullName>
    </recommendedName>
</protein>
<evidence type="ECO:0000256" key="3">
    <source>
        <dbReference type="ARBA" id="ARBA00022475"/>
    </source>
</evidence>
<feature type="transmembrane region" description="Helical" evidence="7">
    <location>
        <begin position="69"/>
        <end position="94"/>
    </location>
</feature>
<feature type="transmembrane region" description="Helical" evidence="7">
    <location>
        <begin position="170"/>
        <end position="192"/>
    </location>
</feature>
<comment type="caution">
    <text evidence="8">The sequence shown here is derived from an EMBL/GenBank/DDBJ whole genome shotgun (WGS) entry which is preliminary data.</text>
</comment>
<keyword evidence="3" id="KW-1003">Cell membrane</keyword>
<comment type="subcellular location">
    <subcellularLocation>
        <location evidence="1 7">Cell membrane</location>
        <topology evidence="1 7">Multi-pass membrane protein</topology>
    </subcellularLocation>
</comment>
<name>A0ABW9ZNX8_9BACT</name>
<dbReference type="EMBL" id="JAACJS010000002">
    <property type="protein sequence ID" value="NCI48797.1"/>
    <property type="molecule type" value="Genomic_DNA"/>
</dbReference>
<evidence type="ECO:0000256" key="5">
    <source>
        <dbReference type="ARBA" id="ARBA00022989"/>
    </source>
</evidence>
<dbReference type="Pfam" id="PF01914">
    <property type="entry name" value="MarC"/>
    <property type="match status" value="1"/>
</dbReference>
<dbReference type="Proteomes" id="UP000753802">
    <property type="component" value="Unassembled WGS sequence"/>
</dbReference>
<dbReference type="RefSeq" id="WP_161817107.1">
    <property type="nucleotide sequence ID" value="NZ_JAACJS010000002.1"/>
</dbReference>
<feature type="transmembrane region" description="Helical" evidence="7">
    <location>
        <begin position="12"/>
        <end position="31"/>
    </location>
</feature>
<feature type="transmembrane region" description="Helical" evidence="7">
    <location>
        <begin position="38"/>
        <end position="57"/>
    </location>
</feature>
<evidence type="ECO:0000313" key="8">
    <source>
        <dbReference type="EMBL" id="NCI48797.1"/>
    </source>
</evidence>
<proteinExistence type="inferred from homology"/>
<evidence type="ECO:0000256" key="1">
    <source>
        <dbReference type="ARBA" id="ARBA00004651"/>
    </source>
</evidence>
<keyword evidence="9" id="KW-1185">Reference proteome</keyword>
<comment type="similarity">
    <text evidence="2 7">Belongs to the UPF0056 (MarC) family.</text>
</comment>
<gene>
    <name evidence="8" type="ORF">GWC95_02615</name>
</gene>
<keyword evidence="5 7" id="KW-1133">Transmembrane helix</keyword>
<evidence type="ECO:0000256" key="7">
    <source>
        <dbReference type="RuleBase" id="RU362048"/>
    </source>
</evidence>
<organism evidence="8 9">
    <name type="scientific">Sediminibacterium roseum</name>
    <dbReference type="NCBI Taxonomy" id="1978412"/>
    <lineage>
        <taxon>Bacteria</taxon>
        <taxon>Pseudomonadati</taxon>
        <taxon>Bacteroidota</taxon>
        <taxon>Chitinophagia</taxon>
        <taxon>Chitinophagales</taxon>
        <taxon>Chitinophagaceae</taxon>
        <taxon>Sediminibacterium</taxon>
    </lineage>
</organism>
<evidence type="ECO:0000256" key="4">
    <source>
        <dbReference type="ARBA" id="ARBA00022692"/>
    </source>
</evidence>